<protein>
    <submittedName>
        <fullName evidence="1">Iron-containing redox enzyme family protein</fullName>
    </submittedName>
</protein>
<gene>
    <name evidence="1" type="ORF">GCM10022255_111890</name>
</gene>
<dbReference type="InterPro" id="IPR016084">
    <property type="entry name" value="Haem_Oase-like_multi-hlx"/>
</dbReference>
<dbReference type="Pfam" id="PF14518">
    <property type="entry name" value="Haem_oxygenas_2"/>
    <property type="match status" value="1"/>
</dbReference>
<reference evidence="2" key="1">
    <citation type="journal article" date="2019" name="Int. J. Syst. Evol. Microbiol.">
        <title>The Global Catalogue of Microorganisms (GCM) 10K type strain sequencing project: providing services to taxonomists for standard genome sequencing and annotation.</title>
        <authorList>
            <consortium name="The Broad Institute Genomics Platform"/>
            <consortium name="The Broad Institute Genome Sequencing Center for Infectious Disease"/>
            <person name="Wu L."/>
            <person name="Ma J."/>
        </authorList>
    </citation>
    <scope>NUCLEOTIDE SEQUENCE [LARGE SCALE GENOMIC DNA]</scope>
    <source>
        <strain evidence="2">JCM 17441</strain>
    </source>
</reference>
<dbReference type="SUPFAM" id="SSF48613">
    <property type="entry name" value="Heme oxygenase-like"/>
    <property type="match status" value="1"/>
</dbReference>
<evidence type="ECO:0000313" key="2">
    <source>
        <dbReference type="Proteomes" id="UP001500620"/>
    </source>
</evidence>
<name>A0ABP8DV47_9ACTN</name>
<sequence>MQLPQPRGPVSAALVEALARSPHKLADSLVAPATGDCDALTDEDLQMSLHLCYELHYHGFDGVDEGWEWHPSLLSVRQAAERRFETALRRLVPVPDAVSPADVPRALTALVDADNGPQLSKHLTGRATIEQFREFVIHRSIYHLREADPHTWAIPRLAGRAKAALVEIQADEYGGGRPERMHAELFRTTMRQLGLDTAYGAYLEAVPAITLATNNLMSLFGLHRRLRGAILGHLAVFEMTSSLPNRRYGNGLRRLGGDADATRFYDEHVEADAVHEQIAAHDLCGSFCADLPPERRAEQTSLLLFGAACALALDGRFAGYLLRRWTADESSLRRQSYPRGRSLVGALGA</sequence>
<dbReference type="SMART" id="SM01236">
    <property type="entry name" value="Haem_oxygenase_2"/>
    <property type="match status" value="1"/>
</dbReference>
<comment type="caution">
    <text evidence="1">The sequence shown here is derived from an EMBL/GenBank/DDBJ whole genome shotgun (WGS) entry which is preliminary data.</text>
</comment>
<accession>A0ABP8DV47</accession>
<dbReference type="EMBL" id="BAABAT010000081">
    <property type="protein sequence ID" value="GAA4263826.1"/>
    <property type="molecule type" value="Genomic_DNA"/>
</dbReference>
<keyword evidence="2" id="KW-1185">Reference proteome</keyword>
<dbReference type="Gene3D" id="1.20.910.10">
    <property type="entry name" value="Heme oxygenase-like"/>
    <property type="match status" value="1"/>
</dbReference>
<evidence type="ECO:0000313" key="1">
    <source>
        <dbReference type="EMBL" id="GAA4263826.1"/>
    </source>
</evidence>
<dbReference type="Proteomes" id="UP001500620">
    <property type="component" value="Unassembled WGS sequence"/>
</dbReference>
<dbReference type="RefSeq" id="WP_345143881.1">
    <property type="nucleotide sequence ID" value="NZ_BAABAT010000081.1"/>
</dbReference>
<proteinExistence type="predicted"/>
<organism evidence="1 2">
    <name type="scientific">Dactylosporangium darangshiense</name>
    <dbReference type="NCBI Taxonomy" id="579108"/>
    <lineage>
        <taxon>Bacteria</taxon>
        <taxon>Bacillati</taxon>
        <taxon>Actinomycetota</taxon>
        <taxon>Actinomycetes</taxon>
        <taxon>Micromonosporales</taxon>
        <taxon>Micromonosporaceae</taxon>
        <taxon>Dactylosporangium</taxon>
    </lineage>
</organism>